<dbReference type="KEGG" id="vg:16881388"/>
<protein>
    <submittedName>
        <fullName evidence="2">Uncharacterized protein</fullName>
    </submittedName>
</protein>
<dbReference type="GeneID" id="16881388"/>
<feature type="transmembrane region" description="Helical" evidence="1">
    <location>
        <begin position="67"/>
        <end position="93"/>
    </location>
</feature>
<gene>
    <name evidence="2" type="ORF">Phi13:2_gp101</name>
</gene>
<evidence type="ECO:0000256" key="1">
    <source>
        <dbReference type="SAM" id="Phobius"/>
    </source>
</evidence>
<name>S0A2R9_9CAUD</name>
<reference evidence="2 3" key="1">
    <citation type="journal article" date="2013" name="Proc. Natl. Acad. Sci. U.S.A.">
        <title>Twelve previously unknown phage genera are ubiquitous in global oceans.</title>
        <authorList>
            <person name="Holmfeldt K."/>
            <person name="Solonenko N."/>
            <person name="Shah M."/>
            <person name="Corrier K."/>
            <person name="Riemann L."/>
            <person name="Verberkmoes N.C."/>
            <person name="Sullivan M.B."/>
        </authorList>
    </citation>
    <scope>NUCLEOTIDE SEQUENCE [LARGE SCALE GENOMIC DNA]</scope>
    <source>
        <strain evidence="2">Phi13:2</strain>
    </source>
</reference>
<evidence type="ECO:0000313" key="3">
    <source>
        <dbReference type="Proteomes" id="UP000014736"/>
    </source>
</evidence>
<sequence>METFGLLLALAVISFIQNMAFTFTSRSRNSGDPQYHRFASWASNGVWMVNQIFLVKIVWEPVMSGEWMYVFLACIVYIIFTTEGSVYMMNLMLGKVKDSKLSRIFKETGNRKVGSLGK</sequence>
<keyword evidence="1" id="KW-0812">Transmembrane</keyword>
<organism evidence="2 3">
    <name type="scientific">Cellulophaga phage phi13:2</name>
    <dbReference type="NCBI Taxonomy" id="1328030"/>
    <lineage>
        <taxon>Viruses</taxon>
        <taxon>Duplodnaviria</taxon>
        <taxon>Heunggongvirae</taxon>
        <taxon>Uroviricota</taxon>
        <taxon>Caudoviricetes</taxon>
        <taxon>Pachyviridae</taxon>
        <taxon>Baltivirus</taxon>
        <taxon>Baltivirus phi13duo</taxon>
    </lineage>
</organism>
<keyword evidence="3" id="KW-1185">Reference proteome</keyword>
<keyword evidence="1" id="KW-0472">Membrane</keyword>
<accession>S0A2R9</accession>
<dbReference type="OrthoDB" id="31742at10239"/>
<reference evidence="3" key="2">
    <citation type="submission" date="2013-03" db="EMBL/GenBank/DDBJ databases">
        <title>The Cellulophaga phages: a novel, diverse, and globally ubiquitous model system.</title>
        <authorList>
            <person name="Holmfeldt K."/>
            <person name="Solonenko N."/>
            <person name="Shah M."/>
            <person name="Corrier K."/>
            <person name="Riemann L."/>
            <person name="VerBerkmoes N.C."/>
            <person name="Sullivan M.B."/>
        </authorList>
    </citation>
    <scope>NUCLEOTIDE SEQUENCE [LARGE SCALE GENOMIC DNA]</scope>
</reference>
<dbReference type="Proteomes" id="UP000014736">
    <property type="component" value="Segment"/>
</dbReference>
<dbReference type="RefSeq" id="YP_008242126.1">
    <property type="nucleotide sequence ID" value="NC_021803.1"/>
</dbReference>
<dbReference type="EMBL" id="KC821633">
    <property type="protein sequence ID" value="AGO49711.1"/>
    <property type="molecule type" value="Genomic_DNA"/>
</dbReference>
<proteinExistence type="predicted"/>
<keyword evidence="1" id="KW-1133">Transmembrane helix</keyword>
<evidence type="ECO:0000313" key="2">
    <source>
        <dbReference type="EMBL" id="AGO49711.1"/>
    </source>
</evidence>